<organism evidence="1">
    <name type="scientific">Prunus dulcis</name>
    <name type="common">Almond</name>
    <name type="synonym">Amygdalus dulcis</name>
    <dbReference type="NCBI Taxonomy" id="3755"/>
    <lineage>
        <taxon>Eukaryota</taxon>
        <taxon>Viridiplantae</taxon>
        <taxon>Streptophyta</taxon>
        <taxon>Embryophyta</taxon>
        <taxon>Tracheophyta</taxon>
        <taxon>Spermatophyta</taxon>
        <taxon>Magnoliopsida</taxon>
        <taxon>eudicotyledons</taxon>
        <taxon>Gunneridae</taxon>
        <taxon>Pentapetalae</taxon>
        <taxon>rosids</taxon>
        <taxon>fabids</taxon>
        <taxon>Rosales</taxon>
        <taxon>Rosaceae</taxon>
        <taxon>Amygdaloideae</taxon>
        <taxon>Amygdaleae</taxon>
        <taxon>Prunus</taxon>
    </lineage>
</organism>
<dbReference type="AlphaFoldDB" id="A0A4Y1RE15"/>
<name>A0A4Y1RE15_PRUDU</name>
<sequence length="94" mass="10709">MSKSHRISARSFSGSFQINAMADWPILLLLKVWEDFWVSPAIIGNSFLTMLMKNDGFLWMPEAIAAFHKLKELMLSPKFLGLNYLVKVSTLMEG</sequence>
<reference evidence="1" key="1">
    <citation type="journal article" date="2019" name="Science">
        <title>Mutation of a bHLH transcription factor allowed almond domestication.</title>
        <authorList>
            <person name="Sanchez-Perez R."/>
            <person name="Pavan S."/>
            <person name="Mazzeo R."/>
            <person name="Moldovan C."/>
            <person name="Aiese Cigliano R."/>
            <person name="Del Cueto J."/>
            <person name="Ricciardi F."/>
            <person name="Lotti C."/>
            <person name="Ricciardi L."/>
            <person name="Dicenta F."/>
            <person name="Lopez-Marques R.L."/>
            <person name="Lindberg Moller B."/>
        </authorList>
    </citation>
    <scope>NUCLEOTIDE SEQUENCE</scope>
</reference>
<gene>
    <name evidence="1" type="ORF">Prudu_012958</name>
</gene>
<accession>A0A4Y1RE15</accession>
<evidence type="ECO:0000313" key="1">
    <source>
        <dbReference type="EMBL" id="BBH02412.1"/>
    </source>
</evidence>
<protein>
    <submittedName>
        <fullName evidence="1">Uncharacterized protein</fullName>
    </submittedName>
</protein>
<proteinExistence type="predicted"/>
<dbReference type="EMBL" id="AP019300">
    <property type="protein sequence ID" value="BBH02412.1"/>
    <property type="molecule type" value="Genomic_DNA"/>
</dbReference>